<accession>A0A2M3ZRF0</accession>
<name>A0A2M3ZRF0_9DIPT</name>
<organism evidence="2">
    <name type="scientific">Anopheles braziliensis</name>
    <dbReference type="NCBI Taxonomy" id="58242"/>
    <lineage>
        <taxon>Eukaryota</taxon>
        <taxon>Metazoa</taxon>
        <taxon>Ecdysozoa</taxon>
        <taxon>Arthropoda</taxon>
        <taxon>Hexapoda</taxon>
        <taxon>Insecta</taxon>
        <taxon>Pterygota</taxon>
        <taxon>Neoptera</taxon>
        <taxon>Endopterygota</taxon>
        <taxon>Diptera</taxon>
        <taxon>Nematocera</taxon>
        <taxon>Culicoidea</taxon>
        <taxon>Culicidae</taxon>
        <taxon>Anophelinae</taxon>
        <taxon>Anopheles</taxon>
    </lineage>
</organism>
<dbReference type="AlphaFoldDB" id="A0A2M3ZRF0"/>
<dbReference type="EMBL" id="GGFM01010324">
    <property type="protein sequence ID" value="MBW31075.1"/>
    <property type="molecule type" value="Transcribed_RNA"/>
</dbReference>
<protein>
    <submittedName>
        <fullName evidence="2">Putative secreted peptide</fullName>
    </submittedName>
</protein>
<reference evidence="2" key="1">
    <citation type="submission" date="2018-01" db="EMBL/GenBank/DDBJ databases">
        <title>An insight into the sialome of Amazonian anophelines.</title>
        <authorList>
            <person name="Ribeiro J.M."/>
            <person name="Scarpassa V."/>
            <person name="Calvo E."/>
        </authorList>
    </citation>
    <scope>NUCLEOTIDE SEQUENCE</scope>
    <source>
        <tissue evidence="2">Salivary glands</tissue>
    </source>
</reference>
<evidence type="ECO:0000256" key="1">
    <source>
        <dbReference type="SAM" id="SignalP"/>
    </source>
</evidence>
<sequence>MLPALYFLFRFIFIFFLVPVHDSHNSTAITAAISVLMRGCPPLLQQLFLLGVGLWRCQASSHHHRHRACAGCISSSRRWSWSYVWSD</sequence>
<keyword evidence="1" id="KW-0732">Signal</keyword>
<feature type="signal peptide" evidence="1">
    <location>
        <begin position="1"/>
        <end position="23"/>
    </location>
</feature>
<feature type="chain" id="PRO_5014966924" evidence="1">
    <location>
        <begin position="24"/>
        <end position="87"/>
    </location>
</feature>
<proteinExistence type="predicted"/>
<evidence type="ECO:0000313" key="2">
    <source>
        <dbReference type="EMBL" id="MBW31075.1"/>
    </source>
</evidence>